<feature type="region of interest" description="Disordered" evidence="1">
    <location>
        <begin position="64"/>
        <end position="85"/>
    </location>
</feature>
<organism evidence="3 4">
    <name type="scientific">Paractinoplanes bogorensis</name>
    <dbReference type="NCBI Taxonomy" id="1610840"/>
    <lineage>
        <taxon>Bacteria</taxon>
        <taxon>Bacillati</taxon>
        <taxon>Actinomycetota</taxon>
        <taxon>Actinomycetes</taxon>
        <taxon>Micromonosporales</taxon>
        <taxon>Micromonosporaceae</taxon>
        <taxon>Paractinoplanes</taxon>
    </lineage>
</organism>
<evidence type="ECO:0000313" key="3">
    <source>
        <dbReference type="EMBL" id="MBU2663567.1"/>
    </source>
</evidence>
<keyword evidence="2" id="KW-0472">Membrane</keyword>
<gene>
    <name evidence="3" type="ORF">KOI35_08620</name>
</gene>
<dbReference type="Gene3D" id="2.120.10.30">
    <property type="entry name" value="TolB, C-terminal domain"/>
    <property type="match status" value="1"/>
</dbReference>
<name>A0ABS5YJC7_9ACTN</name>
<proteinExistence type="predicted"/>
<keyword evidence="2" id="KW-0812">Transmembrane</keyword>
<evidence type="ECO:0000256" key="1">
    <source>
        <dbReference type="SAM" id="MobiDB-lite"/>
    </source>
</evidence>
<accession>A0ABS5YJC7</accession>
<dbReference type="EMBL" id="JAHKKG010000002">
    <property type="protein sequence ID" value="MBU2663567.1"/>
    <property type="molecule type" value="Genomic_DNA"/>
</dbReference>
<dbReference type="SUPFAM" id="SSF50969">
    <property type="entry name" value="YVTN repeat-like/Quinoprotein amine dehydrogenase"/>
    <property type="match status" value="1"/>
</dbReference>
<dbReference type="InterPro" id="IPR011044">
    <property type="entry name" value="Quino_amine_DH_bsu"/>
</dbReference>
<keyword evidence="2" id="KW-1133">Transmembrane helix</keyword>
<evidence type="ECO:0000313" key="4">
    <source>
        <dbReference type="Proteomes" id="UP001519654"/>
    </source>
</evidence>
<evidence type="ECO:0008006" key="5">
    <source>
        <dbReference type="Google" id="ProtNLM"/>
    </source>
</evidence>
<dbReference type="Proteomes" id="UP001519654">
    <property type="component" value="Unassembled WGS sequence"/>
</dbReference>
<protein>
    <recommendedName>
        <fullName evidence="5">WD40 repeat domain-containing protein</fullName>
    </recommendedName>
</protein>
<reference evidence="3 4" key="1">
    <citation type="submission" date="2021-06" db="EMBL/GenBank/DDBJ databases">
        <title>Actinoplanes lichenicola sp. nov., and Actinoplanes ovalisporus sp. nov., isolated from lichen in Thailand.</title>
        <authorList>
            <person name="Saeng-In P."/>
            <person name="Kanchanasin P."/>
            <person name="Yuki M."/>
            <person name="Kudo T."/>
            <person name="Ohkuma M."/>
            <person name="Phongsopitanun W."/>
            <person name="Tanasupawat S."/>
        </authorList>
    </citation>
    <scope>NUCLEOTIDE SEQUENCE [LARGE SCALE GENOMIC DNA]</scope>
    <source>
        <strain evidence="3 4">NBRC 110975</strain>
    </source>
</reference>
<feature type="transmembrane region" description="Helical" evidence="2">
    <location>
        <begin position="41"/>
        <end position="61"/>
    </location>
</feature>
<keyword evidence="4" id="KW-1185">Reference proteome</keyword>
<feature type="compositionally biased region" description="Polar residues" evidence="1">
    <location>
        <begin position="69"/>
        <end position="84"/>
    </location>
</feature>
<dbReference type="InterPro" id="IPR011042">
    <property type="entry name" value="6-blade_b-propeller_TolB-like"/>
</dbReference>
<sequence>MNLEQKVRIVVHDLADRAPNPNDLADVARHRGRRIRRRRQATTGVTVLVLATTAVVPFVVMREQKRDSPQPTATTPSPVRTTAAPTAWGNVSVRLPGDMIVTALSRNDVGVDAPAGRTLATGNVVFDRTTNRYVALRGDYYTVWGATEKNTGVVSDGANGLGIIRGDNSIKWIKVGYKLDPQWSPDGTRLLLSTLKGYAVVEAATGRVTRHETPEAIAACPDDCFFTWQPDGRTIAIAQRDLSVAQSEEKADTIKNVLVYNAGNGRPLATVDVPGVPVSGSPWSPNLRRVLVQTTDGAAIMDTATGKVVRNIPERNARFTPGGGVLGIGDEFARLYDADGKLYEEMLLPADFSGRTISAGLP</sequence>
<dbReference type="RefSeq" id="WP_215785478.1">
    <property type="nucleotide sequence ID" value="NZ_JAHKKG010000002.1"/>
</dbReference>
<comment type="caution">
    <text evidence="3">The sequence shown here is derived from an EMBL/GenBank/DDBJ whole genome shotgun (WGS) entry which is preliminary data.</text>
</comment>
<evidence type="ECO:0000256" key="2">
    <source>
        <dbReference type="SAM" id="Phobius"/>
    </source>
</evidence>